<feature type="transmembrane region" description="Helical" evidence="1">
    <location>
        <begin position="44"/>
        <end position="66"/>
    </location>
</feature>
<accession>A0A918ME52</accession>
<evidence type="ECO:0000313" key="2">
    <source>
        <dbReference type="EMBL" id="GGV10699.1"/>
    </source>
</evidence>
<evidence type="ECO:0000313" key="3">
    <source>
        <dbReference type="Proteomes" id="UP000618795"/>
    </source>
</evidence>
<keyword evidence="1" id="KW-1133">Transmembrane helix</keyword>
<keyword evidence="1" id="KW-0812">Transmembrane</keyword>
<sequence length="130" mass="14078">MMVSKFLVGALLALFGAVPVVLFLLLVVLGTVAAFPGTIEIDGVGAVFWAVLLSLPCAALATAVLYPARLLGLRNRYVLGWLSMFLTAVLVQSWTPGLHTSSLWPAVCLATLEIPLGWWLEKRDEQRRTG</sequence>
<feature type="transmembrane region" description="Helical" evidence="1">
    <location>
        <begin position="78"/>
        <end position="95"/>
    </location>
</feature>
<feature type="transmembrane region" description="Helical" evidence="1">
    <location>
        <begin position="101"/>
        <end position="120"/>
    </location>
</feature>
<keyword evidence="1" id="KW-0472">Membrane</keyword>
<reference evidence="2" key="2">
    <citation type="submission" date="2020-09" db="EMBL/GenBank/DDBJ databases">
        <authorList>
            <person name="Sun Q."/>
            <person name="Ohkuma M."/>
        </authorList>
    </citation>
    <scope>NUCLEOTIDE SEQUENCE</scope>
    <source>
        <strain evidence="2">JCM 4369</strain>
    </source>
</reference>
<comment type="caution">
    <text evidence="2">The sequence shown here is derived from an EMBL/GenBank/DDBJ whole genome shotgun (WGS) entry which is preliminary data.</text>
</comment>
<dbReference type="EMBL" id="BMTD01000014">
    <property type="protein sequence ID" value="GGV10699.1"/>
    <property type="molecule type" value="Genomic_DNA"/>
</dbReference>
<organism evidence="2 3">
    <name type="scientific">Streptomyces filipinensis</name>
    <dbReference type="NCBI Taxonomy" id="66887"/>
    <lineage>
        <taxon>Bacteria</taxon>
        <taxon>Bacillati</taxon>
        <taxon>Actinomycetota</taxon>
        <taxon>Actinomycetes</taxon>
        <taxon>Kitasatosporales</taxon>
        <taxon>Streptomycetaceae</taxon>
        <taxon>Streptomyces</taxon>
    </lineage>
</organism>
<name>A0A918ME52_9ACTN</name>
<dbReference type="AlphaFoldDB" id="A0A918ME52"/>
<proteinExistence type="predicted"/>
<evidence type="ECO:0000256" key="1">
    <source>
        <dbReference type="SAM" id="Phobius"/>
    </source>
</evidence>
<dbReference type="Proteomes" id="UP000618795">
    <property type="component" value="Unassembled WGS sequence"/>
</dbReference>
<protein>
    <submittedName>
        <fullName evidence="2">Uncharacterized protein</fullName>
    </submittedName>
</protein>
<reference evidence="2" key="1">
    <citation type="journal article" date="2014" name="Int. J. Syst. Evol. Microbiol.">
        <title>Complete genome sequence of Corynebacterium casei LMG S-19264T (=DSM 44701T), isolated from a smear-ripened cheese.</title>
        <authorList>
            <consortium name="US DOE Joint Genome Institute (JGI-PGF)"/>
            <person name="Walter F."/>
            <person name="Albersmeier A."/>
            <person name="Kalinowski J."/>
            <person name="Ruckert C."/>
        </authorList>
    </citation>
    <scope>NUCLEOTIDE SEQUENCE</scope>
    <source>
        <strain evidence="2">JCM 4369</strain>
    </source>
</reference>
<gene>
    <name evidence="2" type="ORF">GCM10010260_56490</name>
</gene>
<keyword evidence="3" id="KW-1185">Reference proteome</keyword>